<keyword evidence="3" id="KW-1185">Reference proteome</keyword>
<protein>
    <submittedName>
        <fullName evidence="2">Uncharacterized protein</fullName>
    </submittedName>
</protein>
<dbReference type="Proteomes" id="UP000466396">
    <property type="component" value="Chromosome"/>
</dbReference>
<sequence length="461" mass="48123">MAVSAALPTLSQVQAMDTTHLREASAYWTRTANLWEEVFSEVHKRVWAPGGTPWTGRAGAAAEQRSARDLVKVRAACDRLHQAATIARRGDEALRACHEAVLEAVCDARAEGFEVGEDYSVSDRSSGGSAEFRAARVAAAQGHASFIRHRVGALVAKDHEIATQIAAATQGIDTLTFEEAPGIDDTIVDADKHDGIQLVDNHTWKETPPQPVPPDPAPGPLPPVNNAEDVRKVLDPLQNGGQRGPNGVGTKPKVKELWDTATIKRMWDYLTRNATDCPGPPGYEGPVRVLPDGTKIGLRQSGKGWGDTIDVWYPDGSDKKIHVPYGPPLISAPPQLPPAAHPAPLPLPPPQVGHPPVILPPAHVVDPATLPPWLQNPSPPGFQVAPGAPLPIAPFDLPDAPAVPAPPATPGASPGGSPLLPDLAHDLAEAGKAAGAGVLAGIAIIGGLIAGGVTSSGQVAR</sequence>
<dbReference type="EMBL" id="AP022581">
    <property type="protein sequence ID" value="BBX98624.1"/>
    <property type="molecule type" value="Genomic_DNA"/>
</dbReference>
<dbReference type="KEGG" id="mlj:MLAC_39180"/>
<feature type="region of interest" description="Disordered" evidence="1">
    <location>
        <begin position="397"/>
        <end position="420"/>
    </location>
</feature>
<proteinExistence type="predicted"/>
<evidence type="ECO:0000256" key="1">
    <source>
        <dbReference type="SAM" id="MobiDB-lite"/>
    </source>
</evidence>
<gene>
    <name evidence="2" type="ORF">MLAC_39180</name>
</gene>
<evidence type="ECO:0000313" key="3">
    <source>
        <dbReference type="Proteomes" id="UP000466396"/>
    </source>
</evidence>
<feature type="compositionally biased region" description="Low complexity" evidence="1">
    <location>
        <begin position="410"/>
        <end position="420"/>
    </location>
</feature>
<accession>A0A7I7NQ00</accession>
<dbReference type="AlphaFoldDB" id="A0A7I7NQ00"/>
<dbReference type="RefSeq" id="WP_163745566.1">
    <property type="nucleotide sequence ID" value="NZ_AP022581.1"/>
</dbReference>
<reference evidence="2 3" key="1">
    <citation type="journal article" date="2019" name="Emerg. Microbes Infect.">
        <title>Comprehensive subspecies identification of 175 nontuberculous mycobacteria species based on 7547 genomic profiles.</title>
        <authorList>
            <person name="Matsumoto Y."/>
            <person name="Kinjo T."/>
            <person name="Motooka D."/>
            <person name="Nabeya D."/>
            <person name="Jung N."/>
            <person name="Uechi K."/>
            <person name="Horii T."/>
            <person name="Iida T."/>
            <person name="Fujita J."/>
            <person name="Nakamura S."/>
        </authorList>
    </citation>
    <scope>NUCLEOTIDE SEQUENCE [LARGE SCALE GENOMIC DNA]</scope>
    <source>
        <strain evidence="2 3">JCM 15657</strain>
    </source>
</reference>
<name>A0A7I7NQ00_9MYCO</name>
<organism evidence="2 3">
    <name type="scientific">Mycobacterium lacus</name>
    <dbReference type="NCBI Taxonomy" id="169765"/>
    <lineage>
        <taxon>Bacteria</taxon>
        <taxon>Bacillati</taxon>
        <taxon>Actinomycetota</taxon>
        <taxon>Actinomycetes</taxon>
        <taxon>Mycobacteriales</taxon>
        <taxon>Mycobacteriaceae</taxon>
        <taxon>Mycobacterium</taxon>
    </lineage>
</organism>
<evidence type="ECO:0000313" key="2">
    <source>
        <dbReference type="EMBL" id="BBX98624.1"/>
    </source>
</evidence>